<dbReference type="AlphaFoldDB" id="A0A9X1Y8W1"/>
<evidence type="ECO:0000313" key="3">
    <source>
        <dbReference type="Proteomes" id="UP001139516"/>
    </source>
</evidence>
<proteinExistence type="predicted"/>
<dbReference type="Pfam" id="PF08346">
    <property type="entry name" value="AntA"/>
    <property type="match status" value="1"/>
</dbReference>
<evidence type="ECO:0000259" key="1">
    <source>
        <dbReference type="Pfam" id="PF08346"/>
    </source>
</evidence>
<dbReference type="Proteomes" id="UP001139516">
    <property type="component" value="Unassembled WGS sequence"/>
</dbReference>
<comment type="caution">
    <text evidence="2">The sequence shown here is derived from an EMBL/GenBank/DDBJ whole genome shotgun (WGS) entry which is preliminary data.</text>
</comment>
<feature type="domain" description="AntA/AntB antirepressor" evidence="1">
    <location>
        <begin position="2"/>
        <end position="75"/>
    </location>
</feature>
<protein>
    <submittedName>
        <fullName evidence="2">AntA/AntB antirepressor family protein</fullName>
    </submittedName>
</protein>
<dbReference type="InterPro" id="IPR013557">
    <property type="entry name" value="AntA/B_antirep"/>
</dbReference>
<organism evidence="2 3">
    <name type="scientific">Roseomonas acroporae</name>
    <dbReference type="NCBI Taxonomy" id="2937791"/>
    <lineage>
        <taxon>Bacteria</taxon>
        <taxon>Pseudomonadati</taxon>
        <taxon>Pseudomonadota</taxon>
        <taxon>Alphaproteobacteria</taxon>
        <taxon>Acetobacterales</taxon>
        <taxon>Roseomonadaceae</taxon>
        <taxon>Roseomonas</taxon>
    </lineage>
</organism>
<dbReference type="EMBL" id="JALPRX010000029">
    <property type="protein sequence ID" value="MCK8784262.1"/>
    <property type="molecule type" value="Genomic_DNA"/>
</dbReference>
<gene>
    <name evidence="2" type="ORF">M0638_07710</name>
</gene>
<dbReference type="RefSeq" id="WP_248666388.1">
    <property type="nucleotide sequence ID" value="NZ_JALPRX010000029.1"/>
</dbReference>
<reference evidence="2" key="1">
    <citation type="submission" date="2022-04" db="EMBL/GenBank/DDBJ databases">
        <title>Roseomonas acroporae sp. nov., isolated from coral Acropora digitifera.</title>
        <authorList>
            <person name="Sun H."/>
        </authorList>
    </citation>
    <scope>NUCLEOTIDE SEQUENCE</scope>
    <source>
        <strain evidence="2">NAR14</strain>
    </source>
</reference>
<sequence>MNARELHGFLGVGKRFTTWIQDRIAQYGFVAGVDFTTAAGVSLPEPGSAKARAQTTSEYHLTLDMAKELAMVERNDAGKRARQYFIECERRAKAAMIAPTSPLEVISEVGTVRVVAGPNRAPLIR</sequence>
<accession>A0A9X1Y8W1</accession>
<dbReference type="PANTHER" id="PTHR36180:SF1">
    <property type="entry name" value="ANTA_ANTB ANTIREPRESSOR DOMAIN-CONTAINING PROTEIN"/>
    <property type="match status" value="1"/>
</dbReference>
<dbReference type="PANTHER" id="PTHR36180">
    <property type="entry name" value="DNA-BINDING PROTEIN-RELATED-RELATED"/>
    <property type="match status" value="1"/>
</dbReference>
<evidence type="ECO:0000313" key="2">
    <source>
        <dbReference type="EMBL" id="MCK8784262.1"/>
    </source>
</evidence>
<name>A0A9X1Y8W1_9PROT</name>
<keyword evidence="3" id="KW-1185">Reference proteome</keyword>